<evidence type="ECO:0000256" key="7">
    <source>
        <dbReference type="ARBA" id="ARBA00022490"/>
    </source>
</evidence>
<proteinExistence type="inferred from homology"/>
<dbReference type="GO" id="GO:0004794">
    <property type="term" value="F:threonine deaminase activity"/>
    <property type="evidence" value="ECO:0007669"/>
    <property type="project" value="TreeGrafter"/>
</dbReference>
<keyword evidence="8" id="KW-0663">Pyridoxal phosphate</keyword>
<evidence type="ECO:0000313" key="12">
    <source>
        <dbReference type="EMBL" id="KAG9255334.1"/>
    </source>
</evidence>
<dbReference type="InterPro" id="IPR050147">
    <property type="entry name" value="Ser/Thr_Dehydratase"/>
</dbReference>
<evidence type="ECO:0000256" key="6">
    <source>
        <dbReference type="ARBA" id="ARBA00022432"/>
    </source>
</evidence>
<evidence type="ECO:0000313" key="13">
    <source>
        <dbReference type="Proteomes" id="UP000887229"/>
    </source>
</evidence>
<dbReference type="InterPro" id="IPR000634">
    <property type="entry name" value="Ser/Thr_deHydtase_PyrdxlP-BS"/>
</dbReference>
<dbReference type="PROSITE" id="PS00165">
    <property type="entry name" value="DEHYDRATASE_SER_THR"/>
    <property type="match status" value="1"/>
</dbReference>
<dbReference type="EMBL" id="MU251251">
    <property type="protein sequence ID" value="KAG9255334.1"/>
    <property type="molecule type" value="Genomic_DNA"/>
</dbReference>
<keyword evidence="7" id="KW-0963">Cytoplasm</keyword>
<evidence type="ECO:0000256" key="9">
    <source>
        <dbReference type="ARBA" id="ARBA00023239"/>
    </source>
</evidence>
<dbReference type="GO" id="GO:0003941">
    <property type="term" value="F:L-serine ammonia-lyase activity"/>
    <property type="evidence" value="ECO:0007669"/>
    <property type="project" value="UniProtKB-EC"/>
</dbReference>
<dbReference type="InterPro" id="IPR036052">
    <property type="entry name" value="TrpB-like_PALP_sf"/>
</dbReference>
<evidence type="ECO:0000259" key="11">
    <source>
        <dbReference type="Pfam" id="PF00291"/>
    </source>
</evidence>
<dbReference type="FunFam" id="3.40.50.1100:FF:000040">
    <property type="entry name" value="L-serine dehydratase, putative"/>
    <property type="match status" value="1"/>
</dbReference>
<dbReference type="GO" id="GO:0006565">
    <property type="term" value="P:L-serine catabolic process"/>
    <property type="evidence" value="ECO:0007669"/>
    <property type="project" value="TreeGrafter"/>
</dbReference>
<dbReference type="PANTHER" id="PTHR48078">
    <property type="entry name" value="THREONINE DEHYDRATASE, MITOCHONDRIAL-RELATED"/>
    <property type="match status" value="1"/>
</dbReference>
<reference evidence="12" key="1">
    <citation type="journal article" date="2021" name="IMA Fungus">
        <title>Genomic characterization of three marine fungi, including Emericellopsis atlantica sp. nov. with signatures of a generalist lifestyle and marine biomass degradation.</title>
        <authorList>
            <person name="Hagestad O.C."/>
            <person name="Hou L."/>
            <person name="Andersen J.H."/>
            <person name="Hansen E.H."/>
            <person name="Altermark B."/>
            <person name="Li C."/>
            <person name="Kuhnert E."/>
            <person name="Cox R.J."/>
            <person name="Crous P.W."/>
            <person name="Spatafora J.W."/>
            <person name="Lail K."/>
            <person name="Amirebrahimi M."/>
            <person name="Lipzen A."/>
            <person name="Pangilinan J."/>
            <person name="Andreopoulos W."/>
            <person name="Hayes R.D."/>
            <person name="Ng V."/>
            <person name="Grigoriev I.V."/>
            <person name="Jackson S.A."/>
            <person name="Sutton T.D.S."/>
            <person name="Dobson A.D.W."/>
            <person name="Rama T."/>
        </authorList>
    </citation>
    <scope>NUCLEOTIDE SEQUENCE</scope>
    <source>
        <strain evidence="12">TS7</strain>
    </source>
</reference>
<evidence type="ECO:0000256" key="4">
    <source>
        <dbReference type="ARBA" id="ARBA00010869"/>
    </source>
</evidence>
<gene>
    <name evidence="12" type="ORF">F5Z01DRAFT_49131</name>
</gene>
<dbReference type="GO" id="GO:0006094">
    <property type="term" value="P:gluconeogenesis"/>
    <property type="evidence" value="ECO:0007669"/>
    <property type="project" value="UniProtKB-KW"/>
</dbReference>
<comment type="catalytic activity">
    <reaction evidence="10">
        <text>L-serine = pyruvate + NH4(+)</text>
        <dbReference type="Rhea" id="RHEA:19169"/>
        <dbReference type="ChEBI" id="CHEBI:15361"/>
        <dbReference type="ChEBI" id="CHEBI:28938"/>
        <dbReference type="ChEBI" id="CHEBI:33384"/>
        <dbReference type="EC" id="4.3.1.17"/>
    </reaction>
</comment>
<dbReference type="Pfam" id="PF00291">
    <property type="entry name" value="PALP"/>
    <property type="match status" value="1"/>
</dbReference>
<keyword evidence="6" id="KW-0312">Gluconeogenesis</keyword>
<evidence type="ECO:0000256" key="10">
    <source>
        <dbReference type="ARBA" id="ARBA00049406"/>
    </source>
</evidence>
<dbReference type="EC" id="4.3.1.17" evidence="5"/>
<keyword evidence="9" id="KW-0456">Lyase</keyword>
<dbReference type="RefSeq" id="XP_046119258.1">
    <property type="nucleotide sequence ID" value="XM_046260178.1"/>
</dbReference>
<dbReference type="Gene3D" id="3.40.50.1100">
    <property type="match status" value="2"/>
</dbReference>
<evidence type="ECO:0000256" key="8">
    <source>
        <dbReference type="ARBA" id="ARBA00022898"/>
    </source>
</evidence>
<dbReference type="GO" id="GO:0006567">
    <property type="term" value="P:L-threonine catabolic process"/>
    <property type="evidence" value="ECO:0007669"/>
    <property type="project" value="TreeGrafter"/>
</dbReference>
<evidence type="ECO:0000256" key="5">
    <source>
        <dbReference type="ARBA" id="ARBA00012093"/>
    </source>
</evidence>
<feature type="domain" description="Tryptophan synthase beta chain-like PALP" evidence="11">
    <location>
        <begin position="13"/>
        <end position="303"/>
    </location>
</feature>
<comment type="pathway">
    <text evidence="3">Carbohydrate biosynthesis; gluconeogenesis.</text>
</comment>
<evidence type="ECO:0000256" key="2">
    <source>
        <dbReference type="ARBA" id="ARBA00004496"/>
    </source>
</evidence>
<sequence>MGSLPADAKLPWVRTPCVLSPEISRIAGCNVYLKLDNLQPSGSFKSRGIGNLMTRAAAASSSTPHFYCSSGGNAGLACATAALSLSCPATIVLPTSSPALMKNKLLALGVEVQIHGSMWSEADRYLREELMPKDKNGVYVPPFDHQQIWDGASSIVTELREQIDGPIHGIVCSVGGGGLVNGIMQGIESQSWSGPKPHVLAVETIGADALNASVRAGEHVSIPGITSIAKSLGAARVSAQTWRWAERGLAGEVSMKSIVVSDADAAMSAVRFADDARLLVEVSCGATLAVAYKGDLREHFGQGCSDDEWKTRNIVLEVCGGAGVTLELLAGYAEAYGKEASVKLA</sequence>
<dbReference type="CDD" id="cd06448">
    <property type="entry name" value="L-Ser-dehyd"/>
    <property type="match status" value="1"/>
</dbReference>
<protein>
    <recommendedName>
        <fullName evidence="5">L-serine ammonia-lyase</fullName>
        <ecNumber evidence="5">4.3.1.17</ecNumber>
    </recommendedName>
</protein>
<dbReference type="GO" id="GO:0005737">
    <property type="term" value="C:cytoplasm"/>
    <property type="evidence" value="ECO:0007669"/>
    <property type="project" value="UniProtKB-SubCell"/>
</dbReference>
<dbReference type="OrthoDB" id="7773036at2759"/>
<evidence type="ECO:0000256" key="1">
    <source>
        <dbReference type="ARBA" id="ARBA00001933"/>
    </source>
</evidence>
<dbReference type="InterPro" id="IPR001926">
    <property type="entry name" value="TrpB-like_PALP"/>
</dbReference>
<dbReference type="AlphaFoldDB" id="A0A9P7ZNF5"/>
<comment type="cofactor">
    <cofactor evidence="1">
        <name>pyridoxal 5'-phosphate</name>
        <dbReference type="ChEBI" id="CHEBI:597326"/>
    </cofactor>
</comment>
<dbReference type="GO" id="GO:0030170">
    <property type="term" value="F:pyridoxal phosphate binding"/>
    <property type="evidence" value="ECO:0007669"/>
    <property type="project" value="InterPro"/>
</dbReference>
<comment type="caution">
    <text evidence="12">The sequence shown here is derived from an EMBL/GenBank/DDBJ whole genome shotgun (WGS) entry which is preliminary data.</text>
</comment>
<organism evidence="12 13">
    <name type="scientific">Emericellopsis atlantica</name>
    <dbReference type="NCBI Taxonomy" id="2614577"/>
    <lineage>
        <taxon>Eukaryota</taxon>
        <taxon>Fungi</taxon>
        <taxon>Dikarya</taxon>
        <taxon>Ascomycota</taxon>
        <taxon>Pezizomycotina</taxon>
        <taxon>Sordariomycetes</taxon>
        <taxon>Hypocreomycetidae</taxon>
        <taxon>Hypocreales</taxon>
        <taxon>Bionectriaceae</taxon>
        <taxon>Emericellopsis</taxon>
    </lineage>
</organism>
<name>A0A9P7ZNF5_9HYPO</name>
<evidence type="ECO:0000256" key="3">
    <source>
        <dbReference type="ARBA" id="ARBA00004742"/>
    </source>
</evidence>
<dbReference type="PANTHER" id="PTHR48078:SF2">
    <property type="entry name" value="CATABOLIC L-SERINE_THREONINE DEHYDRATASE"/>
    <property type="match status" value="1"/>
</dbReference>
<dbReference type="GO" id="GO:0009097">
    <property type="term" value="P:isoleucine biosynthetic process"/>
    <property type="evidence" value="ECO:0007669"/>
    <property type="project" value="TreeGrafter"/>
</dbReference>
<comment type="similarity">
    <text evidence="4">Belongs to the serine/threonine dehydratase family.</text>
</comment>
<dbReference type="GeneID" id="70291081"/>
<keyword evidence="13" id="KW-1185">Reference proteome</keyword>
<dbReference type="SUPFAM" id="SSF53686">
    <property type="entry name" value="Tryptophan synthase beta subunit-like PLP-dependent enzymes"/>
    <property type="match status" value="1"/>
</dbReference>
<dbReference type="Proteomes" id="UP000887229">
    <property type="component" value="Unassembled WGS sequence"/>
</dbReference>
<comment type="subcellular location">
    <subcellularLocation>
        <location evidence="2">Cytoplasm</location>
    </subcellularLocation>
</comment>
<accession>A0A9P7ZNF5</accession>